<reference evidence="2" key="1">
    <citation type="submission" date="2022-01" db="EMBL/GenBank/DDBJ databases">
        <title>Whole genome-based taxonomy of the Shewanellaceae.</title>
        <authorList>
            <person name="Martin-Rodriguez A.J."/>
        </authorList>
    </citation>
    <scope>NUCLEOTIDE SEQUENCE</scope>
    <source>
        <strain evidence="2">DSM 23803</strain>
    </source>
</reference>
<proteinExistence type="predicted"/>
<dbReference type="RefSeq" id="WP_188926907.1">
    <property type="nucleotide sequence ID" value="NZ_BMQI01000063.1"/>
</dbReference>
<organism evidence="2 3">
    <name type="scientific">Shewanella algicola</name>
    <dbReference type="NCBI Taxonomy" id="640633"/>
    <lineage>
        <taxon>Bacteria</taxon>
        <taxon>Pseudomonadati</taxon>
        <taxon>Pseudomonadota</taxon>
        <taxon>Gammaproteobacteria</taxon>
        <taxon>Alteromonadales</taxon>
        <taxon>Shewanellaceae</taxon>
        <taxon>Shewanella</taxon>
    </lineage>
</organism>
<feature type="domain" description="ISXO2-like transposase" evidence="1">
    <location>
        <begin position="143"/>
        <end position="294"/>
    </location>
</feature>
<evidence type="ECO:0000259" key="1">
    <source>
        <dbReference type="SMART" id="SM01126"/>
    </source>
</evidence>
<dbReference type="InterPro" id="IPR024445">
    <property type="entry name" value="Tnp_ISXO2-like"/>
</dbReference>
<dbReference type="InterPro" id="IPR051354">
    <property type="entry name" value="Transposase_27_IS1"/>
</dbReference>
<comment type="caution">
    <text evidence="2">The sequence shown here is derived from an EMBL/GenBank/DDBJ whole genome shotgun (WGS) entry which is preliminary data.</text>
</comment>
<evidence type="ECO:0000313" key="2">
    <source>
        <dbReference type="EMBL" id="MCL1107497.1"/>
    </source>
</evidence>
<evidence type="ECO:0000313" key="3">
    <source>
        <dbReference type="Proteomes" id="UP001139408"/>
    </source>
</evidence>
<dbReference type="PANTHER" id="PTHR33293">
    <property type="entry name" value="INSERTION ELEMENT IS1 1 PROTEIN INSB-RELATED"/>
    <property type="match status" value="1"/>
</dbReference>
<accession>A0A9X1Z9I4</accession>
<dbReference type="Pfam" id="PF12762">
    <property type="entry name" value="DDE_Tnp_IS1595"/>
    <property type="match status" value="1"/>
</dbReference>
<protein>
    <submittedName>
        <fullName evidence="2">IS1595 family transposase</fullName>
    </submittedName>
</protein>
<dbReference type="SMART" id="SM01126">
    <property type="entry name" value="DDE_Tnp_IS1595"/>
    <property type="match status" value="1"/>
</dbReference>
<name>A0A9X1Z9I4_9GAMM</name>
<gene>
    <name evidence="2" type="ORF">L2749_19985</name>
</gene>
<sequence>MKNIELDVILQAIPSLSYVDTKRLNNTVKLKLDSDVVGKVIADREDCVSECPHCNELEFIKHGVTAKGIQRYKCKSCSKTFCSLTETPLYRMRKEDKWLEYISMMWEGVALRKIAKVLNINLRTAFFWRHRFLQMPDKNKPTSFTGIIEADEAFLPESFKGKRVMPREPRKRGGGKVPLVPILISYQRGDRFSYEVMKKNTKENLSNAISPLLTEGCCLCTDGNLSYKSIVKELNVNLDHKRIIAQDGRVIDGVYHIQHVNGFISLWKEWLDRFRGVGTAYLSRYLAWYIWMQDKSYGEEDRWLREAVQS</sequence>
<keyword evidence="3" id="KW-1185">Reference proteome</keyword>
<dbReference type="Proteomes" id="UP001139408">
    <property type="component" value="Unassembled WGS sequence"/>
</dbReference>
<dbReference type="EMBL" id="JAKILJ010000064">
    <property type="protein sequence ID" value="MCL1107497.1"/>
    <property type="molecule type" value="Genomic_DNA"/>
</dbReference>
<dbReference type="NCBIfam" id="NF033547">
    <property type="entry name" value="transpos_IS1595"/>
    <property type="match status" value="1"/>
</dbReference>
<dbReference type="PANTHER" id="PTHR33293:SF1">
    <property type="entry name" value="INSERTION ELEMENT IS1 1 PROTEIN INSB-RELATED"/>
    <property type="match status" value="1"/>
</dbReference>
<dbReference type="AlphaFoldDB" id="A0A9X1Z9I4"/>